<keyword evidence="4" id="KW-0862">Zinc</keyword>
<comment type="similarity">
    <text evidence="1">Belongs to the Elbow/Noc family.</text>
</comment>
<keyword evidence="3 5" id="KW-0863">Zinc-finger</keyword>
<dbReference type="PANTHER" id="PTHR12522:SF4">
    <property type="entry name" value="ZINC FINGER PROTEIN ELBOW"/>
    <property type="match status" value="1"/>
</dbReference>
<dbReference type="OrthoDB" id="10054079at2759"/>
<keyword evidence="2" id="KW-0479">Metal-binding</keyword>
<reference evidence="8" key="1">
    <citation type="submission" date="2021-10" db="EMBL/GenBank/DDBJ databases">
        <title>Tropical sea cucumber genome reveals ecological adaptation and Cuvierian tubules defense mechanism.</title>
        <authorList>
            <person name="Chen T."/>
        </authorList>
    </citation>
    <scope>NUCLEOTIDE SEQUENCE</scope>
    <source>
        <strain evidence="8">Nanhai2018</strain>
        <tissue evidence="8">Muscle</tissue>
    </source>
</reference>
<keyword evidence="9" id="KW-1185">Reference proteome</keyword>
<protein>
    <recommendedName>
        <fullName evidence="7">C2H2-type domain-containing protein</fullName>
    </recommendedName>
</protein>
<dbReference type="EMBL" id="JAIZAY010000020">
    <property type="protein sequence ID" value="KAJ8022815.1"/>
    <property type="molecule type" value="Genomic_DNA"/>
</dbReference>
<feature type="domain" description="C2H2-type" evidence="7">
    <location>
        <begin position="356"/>
        <end position="389"/>
    </location>
</feature>
<feature type="compositionally biased region" description="Low complexity" evidence="6">
    <location>
        <begin position="141"/>
        <end position="153"/>
    </location>
</feature>
<evidence type="ECO:0000256" key="6">
    <source>
        <dbReference type="SAM" id="MobiDB-lite"/>
    </source>
</evidence>
<feature type="compositionally biased region" description="Low complexity" evidence="6">
    <location>
        <begin position="166"/>
        <end position="175"/>
    </location>
</feature>
<feature type="region of interest" description="Disordered" evidence="6">
    <location>
        <begin position="41"/>
        <end position="153"/>
    </location>
</feature>
<dbReference type="InterPro" id="IPR051520">
    <property type="entry name" value="Elbow/Noc_ZnFinger"/>
</dbReference>
<name>A0A9Q0YK30_HOLLE</name>
<feature type="region of interest" description="Disordered" evidence="6">
    <location>
        <begin position="1"/>
        <end position="25"/>
    </location>
</feature>
<evidence type="ECO:0000313" key="8">
    <source>
        <dbReference type="EMBL" id="KAJ8022815.1"/>
    </source>
</evidence>
<dbReference type="AlphaFoldDB" id="A0A9Q0YK30"/>
<feature type="region of interest" description="Disordered" evidence="6">
    <location>
        <begin position="165"/>
        <end position="188"/>
    </location>
</feature>
<feature type="compositionally biased region" description="Basic and acidic residues" evidence="6">
    <location>
        <begin position="78"/>
        <end position="94"/>
    </location>
</feature>
<accession>A0A9Q0YK30</accession>
<comment type="caution">
    <text evidence="8">The sequence shown here is derived from an EMBL/GenBank/DDBJ whole genome shotgun (WGS) entry which is preliminary data.</text>
</comment>
<dbReference type="Proteomes" id="UP001152320">
    <property type="component" value="Chromosome 20"/>
</dbReference>
<dbReference type="Gene3D" id="3.30.160.60">
    <property type="entry name" value="Classic Zinc Finger"/>
    <property type="match status" value="1"/>
</dbReference>
<organism evidence="8 9">
    <name type="scientific">Holothuria leucospilota</name>
    <name type="common">Black long sea cucumber</name>
    <name type="synonym">Mertensiothuria leucospilota</name>
    <dbReference type="NCBI Taxonomy" id="206669"/>
    <lineage>
        <taxon>Eukaryota</taxon>
        <taxon>Metazoa</taxon>
        <taxon>Echinodermata</taxon>
        <taxon>Eleutherozoa</taxon>
        <taxon>Echinozoa</taxon>
        <taxon>Holothuroidea</taxon>
        <taxon>Aspidochirotacea</taxon>
        <taxon>Aspidochirotida</taxon>
        <taxon>Holothuriidae</taxon>
        <taxon>Holothuria</taxon>
    </lineage>
</organism>
<evidence type="ECO:0000256" key="3">
    <source>
        <dbReference type="ARBA" id="ARBA00022771"/>
    </source>
</evidence>
<dbReference type="GO" id="GO:0008270">
    <property type="term" value="F:zinc ion binding"/>
    <property type="evidence" value="ECO:0007669"/>
    <property type="project" value="UniProtKB-KW"/>
</dbReference>
<feature type="compositionally biased region" description="Polar residues" evidence="6">
    <location>
        <begin position="49"/>
        <end position="62"/>
    </location>
</feature>
<dbReference type="InterPro" id="IPR013087">
    <property type="entry name" value="Znf_C2H2_type"/>
</dbReference>
<dbReference type="GO" id="GO:0005634">
    <property type="term" value="C:nucleus"/>
    <property type="evidence" value="ECO:0007669"/>
    <property type="project" value="TreeGrafter"/>
</dbReference>
<evidence type="ECO:0000259" key="7">
    <source>
        <dbReference type="PROSITE" id="PS50157"/>
    </source>
</evidence>
<evidence type="ECO:0000256" key="1">
    <source>
        <dbReference type="ARBA" id="ARBA00010144"/>
    </source>
</evidence>
<dbReference type="GO" id="GO:0045892">
    <property type="term" value="P:negative regulation of DNA-templated transcription"/>
    <property type="evidence" value="ECO:0007669"/>
    <property type="project" value="TreeGrafter"/>
</dbReference>
<feature type="compositionally biased region" description="Polar residues" evidence="6">
    <location>
        <begin position="124"/>
        <end position="133"/>
    </location>
</feature>
<evidence type="ECO:0000256" key="2">
    <source>
        <dbReference type="ARBA" id="ARBA00022723"/>
    </source>
</evidence>
<sequence>MLAARSQPIMHTEYLQPLDPLPTTLDAKKSPLALLAQTCSSIGKPDLPHNTTDAKTPSTPQDSRCGKSSPEKGTTAISDEKSYDPFKSKRDELSIAKSYASMSKDSHRTSPTSHADSKPIASATAFTSRSVSPTKSRSEHSSMSSTTVSATDTITSHSTGLSLGCSSLHSDSTHQSSKELKSHSVPIQSSHAPTILPAAHLTSPGLAYYKPGQPLFGSSHSCGCSSQLSSHFSHLDSAALASAKSDSNPLVAPGYARVKTADGATTLMPICRDPYCNNCQASQHAVASASSGCTQCRHDSYPLPGAVPLAFPLPGAPFPACPIPTSIASSPSAGLTPYLYPPFSTLPAPAQTEHGHVCNWVSGNTNCGKRFASSEELLQHLRTHTQQNSENSSSYPASDLAASLNAQLSAYYMYYPTAAPLAGSTLPGFPKPTLPSALSPNSALRYYPYKAPLSTPAITALPGLPAAYYSPYALHDMKSRLASAALPH</sequence>
<dbReference type="PANTHER" id="PTHR12522">
    <property type="entry name" value="ZINC-FINGER PROTEIN NOLZ1-RELATED"/>
    <property type="match status" value="1"/>
</dbReference>
<evidence type="ECO:0000256" key="4">
    <source>
        <dbReference type="ARBA" id="ARBA00022833"/>
    </source>
</evidence>
<dbReference type="PROSITE" id="PS50157">
    <property type="entry name" value="ZINC_FINGER_C2H2_2"/>
    <property type="match status" value="1"/>
</dbReference>
<evidence type="ECO:0000313" key="9">
    <source>
        <dbReference type="Proteomes" id="UP001152320"/>
    </source>
</evidence>
<proteinExistence type="inferred from homology"/>
<evidence type="ECO:0000256" key="5">
    <source>
        <dbReference type="PROSITE-ProRule" id="PRU00042"/>
    </source>
</evidence>
<gene>
    <name evidence="8" type="ORF">HOLleu_37814</name>
</gene>